<organism evidence="1 2">
    <name type="scientific">Fusobacterium nucleatum subsp. nucleatum</name>
    <dbReference type="NCBI Taxonomy" id="76856"/>
    <lineage>
        <taxon>Bacteria</taxon>
        <taxon>Fusobacteriati</taxon>
        <taxon>Fusobacteriota</taxon>
        <taxon>Fusobacteriia</taxon>
        <taxon>Fusobacteriales</taxon>
        <taxon>Fusobacteriaceae</taxon>
        <taxon>Fusobacterium</taxon>
    </lineage>
</organism>
<proteinExistence type="predicted"/>
<evidence type="ECO:0000313" key="1">
    <source>
        <dbReference type="EMBL" id="KUL99337.1"/>
    </source>
</evidence>
<comment type="caution">
    <text evidence="1">The sequence shown here is derived from an EMBL/GenBank/DDBJ whole genome shotgun (WGS) entry which is preliminary data.</text>
</comment>
<sequence>MEKEKVLEIEYQEVFDKIAVRIKNLNDDFFADGLLKEDVEKYNCQFLESPTDLEQRIIWIYDDIYLSDNNINCYCEEKIKQIKEFVDYVNEKYGIPKKWRAEKYKEYCFLNSYGYIILCLDFYEESDNKNYELGNYFKTREEAQKVIDSKEYQNFWAKVRAGEIGGDD</sequence>
<protein>
    <submittedName>
        <fullName evidence="1">Uncharacterized protein</fullName>
    </submittedName>
</protein>
<accession>A0A0X3Y2V5</accession>
<gene>
    <name evidence="1" type="ORF">RO03_07415</name>
</gene>
<dbReference type="EMBL" id="LMVH01000001">
    <property type="protein sequence ID" value="KUL99337.1"/>
    <property type="molecule type" value="Genomic_DNA"/>
</dbReference>
<name>A0A0X3Y2V5_FUSNC</name>
<dbReference type="OrthoDB" id="82473at2"/>
<dbReference type="AlphaFoldDB" id="A0A0X3Y2V5"/>
<dbReference type="RefSeq" id="WP_059222873.1">
    <property type="nucleotide sequence ID" value="NZ_LMVH01000001.1"/>
</dbReference>
<evidence type="ECO:0000313" key="2">
    <source>
        <dbReference type="Proteomes" id="UP000054800"/>
    </source>
</evidence>
<dbReference type="Proteomes" id="UP000054800">
    <property type="component" value="Unassembled WGS sequence"/>
</dbReference>
<reference evidence="1 2" key="1">
    <citation type="submission" date="2015-10" db="EMBL/GenBank/DDBJ databases">
        <authorList>
            <person name="Gilbert D.G."/>
        </authorList>
    </citation>
    <scope>NUCLEOTIDE SEQUENCE [LARGE SCALE GENOMIC DNA]</scope>
    <source>
        <strain evidence="1 2">ChDC F311</strain>
    </source>
</reference>